<dbReference type="Pfam" id="PF00743">
    <property type="entry name" value="FMO-like"/>
    <property type="match status" value="1"/>
</dbReference>
<dbReference type="AlphaFoldDB" id="A0A9W9W3S8"/>
<dbReference type="EMBL" id="JAPZBU010000006">
    <property type="protein sequence ID" value="KAJ5398022.1"/>
    <property type="molecule type" value="Genomic_DNA"/>
</dbReference>
<keyword evidence="8" id="KW-1185">Reference proteome</keyword>
<evidence type="ECO:0000313" key="7">
    <source>
        <dbReference type="EMBL" id="KAJ5398022.1"/>
    </source>
</evidence>
<dbReference type="InterPro" id="IPR051209">
    <property type="entry name" value="FAD-bind_Monooxygenase_sf"/>
</dbReference>
<dbReference type="Proteomes" id="UP001147747">
    <property type="component" value="Unassembled WGS sequence"/>
</dbReference>
<keyword evidence="6" id="KW-0472">Membrane</keyword>
<reference evidence="7" key="2">
    <citation type="journal article" date="2023" name="IMA Fungus">
        <title>Comparative genomic study of the Penicillium genus elucidates a diverse pangenome and 15 lateral gene transfer events.</title>
        <authorList>
            <person name="Petersen C."/>
            <person name="Sorensen T."/>
            <person name="Nielsen M.R."/>
            <person name="Sondergaard T.E."/>
            <person name="Sorensen J.L."/>
            <person name="Fitzpatrick D.A."/>
            <person name="Frisvad J.C."/>
            <person name="Nielsen K.L."/>
        </authorList>
    </citation>
    <scope>NUCLEOTIDE SEQUENCE</scope>
    <source>
        <strain evidence="7">IBT 29677</strain>
    </source>
</reference>
<keyword evidence="4" id="KW-0274">FAD</keyword>
<evidence type="ECO:0000256" key="6">
    <source>
        <dbReference type="SAM" id="Phobius"/>
    </source>
</evidence>
<dbReference type="Gene3D" id="3.50.50.60">
    <property type="entry name" value="FAD/NAD(P)-binding domain"/>
    <property type="match status" value="3"/>
</dbReference>
<dbReference type="PANTHER" id="PTHR42877">
    <property type="entry name" value="L-ORNITHINE N(5)-MONOOXYGENASE-RELATED"/>
    <property type="match status" value="1"/>
</dbReference>
<protein>
    <recommendedName>
        <fullName evidence="9">Monooxygenase</fullName>
    </recommendedName>
</protein>
<organism evidence="7 8">
    <name type="scientific">Penicillium cosmopolitanum</name>
    <dbReference type="NCBI Taxonomy" id="1131564"/>
    <lineage>
        <taxon>Eukaryota</taxon>
        <taxon>Fungi</taxon>
        <taxon>Dikarya</taxon>
        <taxon>Ascomycota</taxon>
        <taxon>Pezizomycotina</taxon>
        <taxon>Eurotiomycetes</taxon>
        <taxon>Eurotiomycetidae</taxon>
        <taxon>Eurotiales</taxon>
        <taxon>Aspergillaceae</taxon>
        <taxon>Penicillium</taxon>
    </lineage>
</organism>
<evidence type="ECO:0000256" key="1">
    <source>
        <dbReference type="ARBA" id="ARBA00001974"/>
    </source>
</evidence>
<dbReference type="GO" id="GO:0050661">
    <property type="term" value="F:NADP binding"/>
    <property type="evidence" value="ECO:0007669"/>
    <property type="project" value="InterPro"/>
</dbReference>
<comment type="caution">
    <text evidence="7">The sequence shown here is derived from an EMBL/GenBank/DDBJ whole genome shotgun (WGS) entry which is preliminary data.</text>
</comment>
<accession>A0A9W9W3S8</accession>
<dbReference type="InterPro" id="IPR020946">
    <property type="entry name" value="Flavin_mOase-like"/>
</dbReference>
<evidence type="ECO:0000256" key="4">
    <source>
        <dbReference type="ARBA" id="ARBA00022827"/>
    </source>
</evidence>
<comment type="cofactor">
    <cofactor evidence="1">
        <name>FAD</name>
        <dbReference type="ChEBI" id="CHEBI:57692"/>
    </cofactor>
</comment>
<evidence type="ECO:0000256" key="2">
    <source>
        <dbReference type="ARBA" id="ARBA00010139"/>
    </source>
</evidence>
<evidence type="ECO:0008006" key="9">
    <source>
        <dbReference type="Google" id="ProtNLM"/>
    </source>
</evidence>
<dbReference type="GeneID" id="81369752"/>
<dbReference type="PANTHER" id="PTHR42877:SF5">
    <property type="entry name" value="L-ORNITHINE N(5)-MONOOXYGENASE-RELATED"/>
    <property type="match status" value="1"/>
</dbReference>
<dbReference type="InterPro" id="IPR036188">
    <property type="entry name" value="FAD/NAD-bd_sf"/>
</dbReference>
<keyword evidence="6" id="KW-1133">Transmembrane helix</keyword>
<dbReference type="GO" id="GO:0004499">
    <property type="term" value="F:N,N-dimethylaniline monooxygenase activity"/>
    <property type="evidence" value="ECO:0007669"/>
    <property type="project" value="InterPro"/>
</dbReference>
<gene>
    <name evidence="7" type="ORF">N7509_006135</name>
</gene>
<keyword evidence="6" id="KW-0812">Transmembrane</keyword>
<dbReference type="GO" id="GO:0050660">
    <property type="term" value="F:flavin adenine dinucleotide binding"/>
    <property type="evidence" value="ECO:0007669"/>
    <property type="project" value="InterPro"/>
</dbReference>
<name>A0A9W9W3S8_9EURO</name>
<dbReference type="RefSeq" id="XP_056490074.1">
    <property type="nucleotide sequence ID" value="XM_056630772.1"/>
</dbReference>
<proteinExistence type="inferred from homology"/>
<dbReference type="PRINTS" id="PR00469">
    <property type="entry name" value="PNDRDTASEII"/>
</dbReference>
<dbReference type="OrthoDB" id="74360at2759"/>
<evidence type="ECO:0000313" key="8">
    <source>
        <dbReference type="Proteomes" id="UP001147747"/>
    </source>
</evidence>
<evidence type="ECO:0000256" key="3">
    <source>
        <dbReference type="ARBA" id="ARBA00022630"/>
    </source>
</evidence>
<evidence type="ECO:0000256" key="5">
    <source>
        <dbReference type="ARBA" id="ARBA00023002"/>
    </source>
</evidence>
<reference evidence="7" key="1">
    <citation type="submission" date="2022-12" db="EMBL/GenBank/DDBJ databases">
        <authorList>
            <person name="Petersen C."/>
        </authorList>
    </citation>
    <scope>NUCLEOTIDE SEQUENCE</scope>
    <source>
        <strain evidence="7">IBT 29677</strain>
    </source>
</reference>
<keyword evidence="3" id="KW-0285">Flavoprotein</keyword>
<dbReference type="SUPFAM" id="SSF51905">
    <property type="entry name" value="FAD/NAD(P)-binding domain"/>
    <property type="match status" value="2"/>
</dbReference>
<sequence>MSIDTDVLIIGAGPSGLGMAVQLVRNFGTRNFEIIEKTTDIGGTWFLNSYPGCGCDVPSHFYSYSFAPNPYWSRKFALQPEIHQYFDSVAKQYDIRPHVRFHSAVKQAEYEPETATWRVVIEDERTGRQFQKRARFLVSGVGALSVPKTCDIPGSEKFTGRLFHSARWDHSFDYKDKEVVCIGNGCSATQFVPAMNTGPNQVKKITQFSRQAHWLSERPNPEYSHAFKFLMRWIPGAQLLYRTFLFAMAEKDFSGFRTEQGEALRNNWTSITANYIREKCPAKYRDFLVPKSIIGCKRRVMDTDYLACLHQENVELVHNDPIDHITERGITTKSGREIYADAIVLANGFETQKPLFPMEIRGQSGQTIADHWQEFADGSPEAYFGTCLSGFPNFFVLMGPNTLSGHLSVIYTTECQINFIIRVIRPILMGKNRSLLPSLFGSEDPQSVAVTPFAERNDVAMVDDKAKRLVWASGCSSWFIDSNTGRNTIMFPDWQFKFHLRSIFIPWKDLVYKKAPKGPPKEIKVGALIPVPFASAGILAIGTLFAASYLGGLYFPSKVSGLSQHLF</sequence>
<keyword evidence="5" id="KW-0560">Oxidoreductase</keyword>
<feature type="transmembrane region" description="Helical" evidence="6">
    <location>
        <begin position="533"/>
        <end position="555"/>
    </location>
</feature>
<comment type="similarity">
    <text evidence="2">Belongs to the FAD-binding monooxygenase family.</text>
</comment>